<dbReference type="Proteomes" id="UP000092993">
    <property type="component" value="Unassembled WGS sequence"/>
</dbReference>
<evidence type="ECO:0000313" key="4">
    <source>
        <dbReference type="Proteomes" id="UP000092993"/>
    </source>
</evidence>
<feature type="transmembrane region" description="Helical" evidence="2">
    <location>
        <begin position="154"/>
        <end position="171"/>
    </location>
</feature>
<keyword evidence="2" id="KW-0472">Membrane</keyword>
<evidence type="ECO:0000256" key="2">
    <source>
        <dbReference type="SAM" id="Phobius"/>
    </source>
</evidence>
<dbReference type="EMBL" id="LUGG01000043">
    <property type="protein sequence ID" value="OBZ65542.1"/>
    <property type="molecule type" value="Genomic_DNA"/>
</dbReference>
<evidence type="ECO:0000256" key="1">
    <source>
        <dbReference type="SAM" id="MobiDB-lite"/>
    </source>
</evidence>
<evidence type="ECO:0000313" key="3">
    <source>
        <dbReference type="EMBL" id="OBZ65542.1"/>
    </source>
</evidence>
<protein>
    <submittedName>
        <fullName evidence="3">Uncharacterized protein</fullName>
    </submittedName>
</protein>
<keyword evidence="2" id="KW-1133">Transmembrane helix</keyword>
<gene>
    <name evidence="3" type="ORF">A0H81_14473</name>
</gene>
<name>A0A1C7LLC7_GRIFR</name>
<keyword evidence="4" id="KW-1185">Reference proteome</keyword>
<organism evidence="3 4">
    <name type="scientific">Grifola frondosa</name>
    <name type="common">Maitake</name>
    <name type="synonym">Polyporus frondosus</name>
    <dbReference type="NCBI Taxonomy" id="5627"/>
    <lineage>
        <taxon>Eukaryota</taxon>
        <taxon>Fungi</taxon>
        <taxon>Dikarya</taxon>
        <taxon>Basidiomycota</taxon>
        <taxon>Agaricomycotina</taxon>
        <taxon>Agaricomycetes</taxon>
        <taxon>Polyporales</taxon>
        <taxon>Grifolaceae</taxon>
        <taxon>Grifola</taxon>
    </lineage>
</organism>
<feature type="compositionally biased region" description="Low complexity" evidence="1">
    <location>
        <begin position="117"/>
        <end position="129"/>
    </location>
</feature>
<accession>A0A1C7LLC7</accession>
<keyword evidence="2" id="KW-0812">Transmembrane</keyword>
<reference evidence="3 4" key="1">
    <citation type="submission" date="2016-03" db="EMBL/GenBank/DDBJ databases">
        <title>Whole genome sequencing of Grifola frondosa 9006-11.</title>
        <authorList>
            <person name="Min B."/>
            <person name="Park H."/>
            <person name="Kim J.-G."/>
            <person name="Cho H."/>
            <person name="Oh Y.-L."/>
            <person name="Kong W.-S."/>
            <person name="Choi I.-G."/>
        </authorList>
    </citation>
    <scope>NUCLEOTIDE SEQUENCE [LARGE SCALE GENOMIC DNA]</scope>
    <source>
        <strain evidence="3 4">9006-11</strain>
    </source>
</reference>
<comment type="caution">
    <text evidence="3">The sequence shown here is derived from an EMBL/GenBank/DDBJ whole genome shotgun (WGS) entry which is preliminary data.</text>
</comment>
<feature type="region of interest" description="Disordered" evidence="1">
    <location>
        <begin position="117"/>
        <end position="141"/>
    </location>
</feature>
<sequence>MHVDLNVTRQELAAQAWQHEYFIPSAVVISILLEEDEGAPECITRFSKCSLRCFGLTACTHIHQIHVLKWKRRFHAPTHIYQFWIDNWHKRPYDLLQHLCGEMLAHLLLLQAMPGSVSSSSSPGTKVSSLVHEKGESQRDTAPAAPIPLWRRLIVLRIALAIVVALGGLGWDLRHRNDSLNKQFSAKQGVHVSL</sequence>
<proteinExistence type="predicted"/>
<dbReference type="AlphaFoldDB" id="A0A1C7LLC7"/>